<reference evidence="4" key="1">
    <citation type="submission" date="2013-05" db="EMBL/GenBank/DDBJ databases">
        <authorList>
            <person name="Harkins D.M."/>
            <person name="Durkin A.S."/>
            <person name="Brinkac L.M."/>
            <person name="Haft D.H."/>
            <person name="Selengut J.D."/>
            <person name="Sanka R."/>
            <person name="DePew J."/>
            <person name="Purushe J."/>
            <person name="Hartskeerl R.A."/>
            <person name="Ahmed A."/>
            <person name="van der Linden H."/>
            <person name="Goris M.G.A."/>
            <person name="Vinetz J.M."/>
            <person name="Sutton G.G."/>
            <person name="Nierman W.C."/>
            <person name="Fouts D.E."/>
        </authorList>
    </citation>
    <scope>NUCLEOTIDE SEQUENCE [LARGE SCALE GENOMIC DNA]</scope>
    <source>
        <strain evidence="4">5399</strain>
    </source>
</reference>
<evidence type="ECO:0000256" key="2">
    <source>
        <dbReference type="PIRSR" id="PIRSR603782-1"/>
    </source>
</evidence>
<name>T0F8E2_9LEPT</name>
<proteinExistence type="inferred from homology"/>
<evidence type="ECO:0000256" key="1">
    <source>
        <dbReference type="ARBA" id="ARBA00010996"/>
    </source>
</evidence>
<keyword evidence="2" id="KW-0186">Copper</keyword>
<evidence type="ECO:0000256" key="3">
    <source>
        <dbReference type="PIRSR" id="PIRSR603782-2"/>
    </source>
</evidence>
<dbReference type="Proteomes" id="UP000015454">
    <property type="component" value="Unassembled WGS sequence"/>
</dbReference>
<feature type="binding site" evidence="2">
    <location>
        <position position="153"/>
    </location>
    <ligand>
        <name>Cu cation</name>
        <dbReference type="ChEBI" id="CHEBI:23378"/>
    </ligand>
</feature>
<keyword evidence="5" id="KW-1185">Reference proteome</keyword>
<dbReference type="InterPro" id="IPR003782">
    <property type="entry name" value="SCO1/SenC"/>
</dbReference>
<organism evidence="4 5">
    <name type="scientific">Leptospira broomii serovar Hurstbridge str. 5399</name>
    <dbReference type="NCBI Taxonomy" id="1049789"/>
    <lineage>
        <taxon>Bacteria</taxon>
        <taxon>Pseudomonadati</taxon>
        <taxon>Spirochaetota</taxon>
        <taxon>Spirochaetia</taxon>
        <taxon>Leptospirales</taxon>
        <taxon>Leptospiraceae</taxon>
        <taxon>Leptospira</taxon>
    </lineage>
</organism>
<dbReference type="EMBL" id="AHMO02000010">
    <property type="protein sequence ID" value="EQA43777.1"/>
    <property type="molecule type" value="Genomic_DNA"/>
</dbReference>
<dbReference type="SUPFAM" id="SSF52833">
    <property type="entry name" value="Thioredoxin-like"/>
    <property type="match status" value="1"/>
</dbReference>
<evidence type="ECO:0008006" key="6">
    <source>
        <dbReference type="Google" id="ProtNLM"/>
    </source>
</evidence>
<evidence type="ECO:0000313" key="5">
    <source>
        <dbReference type="Proteomes" id="UP000015454"/>
    </source>
</evidence>
<comment type="similarity">
    <text evidence="1">Belongs to the SCO1/2 family.</text>
</comment>
<sequence length="177" mass="20752">MRKKYRTMKRTIIILLYFLVFLKCSQKRELGPVIGSLTDLNSVWETDQGKSVTFHKFIGEKFILSVFYTSCKTVCPLVVRNLKEMDQNRTFLNEKIVLVDIDAKDKTTDLENFRKREELNDRWILIHGKEPDIRELAAVLDINYRSNGSEIEHTIGKFEVSEDGQIRKIIEKKPVLE</sequence>
<feature type="disulfide bond" description="Redox-active" evidence="3">
    <location>
        <begin position="71"/>
        <end position="75"/>
    </location>
</feature>
<gene>
    <name evidence="4" type="ORF">LEP1GSC050_1838</name>
</gene>
<protein>
    <recommendedName>
        <fullName evidence="6">SCO1/SenC</fullName>
    </recommendedName>
</protein>
<evidence type="ECO:0000313" key="4">
    <source>
        <dbReference type="EMBL" id="EQA43777.1"/>
    </source>
</evidence>
<dbReference type="Gene3D" id="3.40.30.10">
    <property type="entry name" value="Glutaredoxin"/>
    <property type="match status" value="1"/>
</dbReference>
<dbReference type="Pfam" id="PF02630">
    <property type="entry name" value="SCO1-SenC"/>
    <property type="match status" value="1"/>
</dbReference>
<feature type="binding site" evidence="2">
    <location>
        <position position="75"/>
    </location>
    <ligand>
        <name>Cu cation</name>
        <dbReference type="ChEBI" id="CHEBI:23378"/>
    </ligand>
</feature>
<dbReference type="AlphaFoldDB" id="T0F8E2"/>
<dbReference type="InterPro" id="IPR036249">
    <property type="entry name" value="Thioredoxin-like_sf"/>
</dbReference>
<keyword evidence="3" id="KW-1015">Disulfide bond</keyword>
<keyword evidence="2" id="KW-0479">Metal-binding</keyword>
<dbReference type="GO" id="GO:0046872">
    <property type="term" value="F:metal ion binding"/>
    <property type="evidence" value="ECO:0007669"/>
    <property type="project" value="UniProtKB-KW"/>
</dbReference>
<comment type="caution">
    <text evidence="4">The sequence shown here is derived from an EMBL/GenBank/DDBJ whole genome shotgun (WGS) entry which is preliminary data.</text>
</comment>
<feature type="binding site" evidence="2">
    <location>
        <position position="71"/>
    </location>
    <ligand>
        <name>Cu cation</name>
        <dbReference type="ChEBI" id="CHEBI:23378"/>
    </ligand>
</feature>
<dbReference type="STRING" id="1049789.LEP1GSC050_1838"/>
<accession>T0F8E2</accession>